<gene>
    <name evidence="2" type="ORF">PENSOL_c009G09197</name>
</gene>
<dbReference type="EMBL" id="MDYO01000009">
    <property type="protein sequence ID" value="OQD98393.1"/>
    <property type="molecule type" value="Genomic_DNA"/>
</dbReference>
<reference evidence="3" key="1">
    <citation type="journal article" date="2017" name="Nat. Microbiol.">
        <title>Global analysis of biosynthetic gene clusters reveals vast potential of secondary metabolite production in Penicillium species.</title>
        <authorList>
            <person name="Nielsen J.C."/>
            <person name="Grijseels S."/>
            <person name="Prigent S."/>
            <person name="Ji B."/>
            <person name="Dainat J."/>
            <person name="Nielsen K.F."/>
            <person name="Frisvad J.C."/>
            <person name="Workman M."/>
            <person name="Nielsen J."/>
        </authorList>
    </citation>
    <scope>NUCLEOTIDE SEQUENCE [LARGE SCALE GENOMIC DNA]</scope>
    <source>
        <strain evidence="3">IBT 29525</strain>
    </source>
</reference>
<feature type="compositionally biased region" description="Acidic residues" evidence="1">
    <location>
        <begin position="1"/>
        <end position="17"/>
    </location>
</feature>
<accession>A0A1V6RAU3</accession>
<sequence>MDDELCEETDDEEEEEMLGSSITSPSLHISLGSFCLAGSSAPIPLHLQPYQPVRLYLPFTAVPARNFEREIFDRDSISHAATGGITLVKLWIHME</sequence>
<dbReference type="AlphaFoldDB" id="A0A1V6RAU3"/>
<proteinExistence type="predicted"/>
<protein>
    <submittedName>
        <fullName evidence="2">Uncharacterized protein</fullName>
    </submittedName>
</protein>
<dbReference type="Proteomes" id="UP000191612">
    <property type="component" value="Unassembled WGS sequence"/>
</dbReference>
<evidence type="ECO:0000313" key="3">
    <source>
        <dbReference type="Proteomes" id="UP000191612"/>
    </source>
</evidence>
<evidence type="ECO:0000256" key="1">
    <source>
        <dbReference type="SAM" id="MobiDB-lite"/>
    </source>
</evidence>
<evidence type="ECO:0000313" key="2">
    <source>
        <dbReference type="EMBL" id="OQD98393.1"/>
    </source>
</evidence>
<keyword evidence="3" id="KW-1185">Reference proteome</keyword>
<organism evidence="2 3">
    <name type="scientific">Penicillium solitum</name>
    <dbReference type="NCBI Taxonomy" id="60172"/>
    <lineage>
        <taxon>Eukaryota</taxon>
        <taxon>Fungi</taxon>
        <taxon>Dikarya</taxon>
        <taxon>Ascomycota</taxon>
        <taxon>Pezizomycotina</taxon>
        <taxon>Eurotiomycetes</taxon>
        <taxon>Eurotiomycetidae</taxon>
        <taxon>Eurotiales</taxon>
        <taxon>Aspergillaceae</taxon>
        <taxon>Penicillium</taxon>
    </lineage>
</organism>
<name>A0A1V6RAU3_9EURO</name>
<feature type="region of interest" description="Disordered" evidence="1">
    <location>
        <begin position="1"/>
        <end position="22"/>
    </location>
</feature>
<comment type="caution">
    <text evidence="2">The sequence shown here is derived from an EMBL/GenBank/DDBJ whole genome shotgun (WGS) entry which is preliminary data.</text>
</comment>